<dbReference type="InterPro" id="IPR027417">
    <property type="entry name" value="P-loop_NTPase"/>
</dbReference>
<gene>
    <name evidence="11" type="ORF">VZC37_19435</name>
</gene>
<evidence type="ECO:0000256" key="3">
    <source>
        <dbReference type="ARBA" id="ARBA00022692"/>
    </source>
</evidence>
<dbReference type="InterPro" id="IPR050835">
    <property type="entry name" value="ABC_transporter_sub-D"/>
</dbReference>
<dbReference type="Gene3D" id="3.40.50.300">
    <property type="entry name" value="P-loop containing nucleotide triphosphate hydrolases"/>
    <property type="match status" value="1"/>
</dbReference>
<evidence type="ECO:0000259" key="9">
    <source>
        <dbReference type="PROSITE" id="PS50893"/>
    </source>
</evidence>
<feature type="domain" description="ABC transporter" evidence="9">
    <location>
        <begin position="410"/>
        <end position="616"/>
    </location>
</feature>
<evidence type="ECO:0000256" key="5">
    <source>
        <dbReference type="ARBA" id="ARBA00022840"/>
    </source>
</evidence>
<evidence type="ECO:0000256" key="4">
    <source>
        <dbReference type="ARBA" id="ARBA00022741"/>
    </source>
</evidence>
<feature type="transmembrane region" description="Helical" evidence="8">
    <location>
        <begin position="15"/>
        <end position="39"/>
    </location>
</feature>
<dbReference type="SUPFAM" id="SSF52540">
    <property type="entry name" value="P-loop containing nucleoside triphosphate hydrolases"/>
    <property type="match status" value="1"/>
</dbReference>
<dbReference type="InterPro" id="IPR003593">
    <property type="entry name" value="AAA+_ATPase"/>
</dbReference>
<protein>
    <submittedName>
        <fullName evidence="11">ABC transporter ATP-binding protein/permease</fullName>
    </submittedName>
</protein>
<dbReference type="PROSITE" id="PS50893">
    <property type="entry name" value="ABC_TRANSPORTER_2"/>
    <property type="match status" value="1"/>
</dbReference>
<evidence type="ECO:0000259" key="10">
    <source>
        <dbReference type="PROSITE" id="PS50929"/>
    </source>
</evidence>
<feature type="transmembrane region" description="Helical" evidence="8">
    <location>
        <begin position="233"/>
        <end position="252"/>
    </location>
</feature>
<sequence>MDESIDWGSEWLASATWLAIAFGISAAVGLLICVLVARFTNWGRQFWRLSQGFFTGSGKWLTWTILAGLLLLTLLSVRFNVLLSYQYNDMYTAMQLIAEGLAQGDVEARDAAASAFWRAIGIFGILATLHVVRSLVDFYAGQAFDIRWRTWMTERLTADWLEGQAYYRNRFVGDANIDNPDQRIETDITRFVTYSRTLAFGAVSAVVSIVSFTKILWDLSGPLTILGVTFPRAMMWIVLSYVLVTTVIAFYIGRPLIRLNFLNERLTANFRYALVRIRDGAENVAFYRGEGVERAGLLSRFAEVIRNFWRIVFRTLKFNGWNLTVNQTAVVFPLIVQAPRFISGEITLGAVMQSSTAFGNMHDSLSFFRESYDEFTELRAALIRLDGLHDANNKSRELDRIPTEEADRRFALQNVDIATPDDRQLVRSLSLSMSPGDALVIKGGSGSGKTTLLRGIAEMWPFADGEVDRPLGRRTLFLSQIPYIPLGDLRTAVAYPSAPDDVGDEAIRSALQRVFLPHLVDRLDEEEDWSKVLSPGEQQRVAFARILLTRPEVVFMDEATSAVDEGLEYSLYTLIREELPEMILVSVSHRSTTDQHHTEVLELTGGGAWETRPVSV</sequence>
<feature type="transmembrane region" description="Helical" evidence="8">
    <location>
        <begin position="115"/>
        <end position="132"/>
    </location>
</feature>
<dbReference type="PANTHER" id="PTHR11384">
    <property type="entry name" value="ATP-BINDING CASSETTE, SUB-FAMILY D MEMBER"/>
    <property type="match status" value="1"/>
</dbReference>
<evidence type="ECO:0000256" key="1">
    <source>
        <dbReference type="ARBA" id="ARBA00004651"/>
    </source>
</evidence>
<reference evidence="11 12" key="1">
    <citation type="submission" date="2024-01" db="EMBL/GenBank/DDBJ databases">
        <title>Draft genome sequence of Gordonia sp. LSe1-13.</title>
        <authorList>
            <person name="Suphannarot A."/>
            <person name="Mingma R."/>
        </authorList>
    </citation>
    <scope>NUCLEOTIDE SEQUENCE [LARGE SCALE GENOMIC DNA]</scope>
    <source>
        <strain evidence="11 12">LSe1-13</strain>
    </source>
</reference>
<dbReference type="InterPro" id="IPR011527">
    <property type="entry name" value="ABC1_TM_dom"/>
</dbReference>
<name>A0ABU7MIA1_9ACTN</name>
<dbReference type="InterPro" id="IPR017871">
    <property type="entry name" value="ABC_transporter-like_CS"/>
</dbReference>
<dbReference type="RefSeq" id="WP_330434795.1">
    <property type="nucleotide sequence ID" value="NZ_JAZDUF010000006.1"/>
</dbReference>
<keyword evidence="6 8" id="KW-1133">Transmembrane helix</keyword>
<dbReference type="InterPro" id="IPR036640">
    <property type="entry name" value="ABC1_TM_sf"/>
</dbReference>
<evidence type="ECO:0000313" key="11">
    <source>
        <dbReference type="EMBL" id="MEE3852523.1"/>
    </source>
</evidence>
<keyword evidence="5 11" id="KW-0067">ATP-binding</keyword>
<keyword evidence="3 8" id="KW-0812">Transmembrane</keyword>
<dbReference type="CDD" id="cd03223">
    <property type="entry name" value="ABCD_peroxisomal_ALDP"/>
    <property type="match status" value="1"/>
</dbReference>
<comment type="subcellular location">
    <subcellularLocation>
        <location evidence="1">Cell membrane</location>
        <topology evidence="1">Multi-pass membrane protein</topology>
    </subcellularLocation>
</comment>
<dbReference type="Gene3D" id="1.20.1560.10">
    <property type="entry name" value="ABC transporter type 1, transmembrane domain"/>
    <property type="match status" value="1"/>
</dbReference>
<organism evidence="11 12">
    <name type="scientific">Gordonia sesuvii</name>
    <dbReference type="NCBI Taxonomy" id="3116777"/>
    <lineage>
        <taxon>Bacteria</taxon>
        <taxon>Bacillati</taxon>
        <taxon>Actinomycetota</taxon>
        <taxon>Actinomycetes</taxon>
        <taxon>Mycobacteriales</taxon>
        <taxon>Gordoniaceae</taxon>
        <taxon>Gordonia</taxon>
    </lineage>
</organism>
<comment type="caution">
    <text evidence="11">The sequence shown here is derived from an EMBL/GenBank/DDBJ whole genome shotgun (WGS) entry which is preliminary data.</text>
</comment>
<dbReference type="Proteomes" id="UP001347146">
    <property type="component" value="Unassembled WGS sequence"/>
</dbReference>
<dbReference type="GO" id="GO:0005524">
    <property type="term" value="F:ATP binding"/>
    <property type="evidence" value="ECO:0007669"/>
    <property type="project" value="UniProtKB-KW"/>
</dbReference>
<feature type="transmembrane region" description="Helical" evidence="8">
    <location>
        <begin position="60"/>
        <end position="81"/>
    </location>
</feature>
<dbReference type="InterPro" id="IPR003439">
    <property type="entry name" value="ABC_transporter-like_ATP-bd"/>
</dbReference>
<feature type="transmembrane region" description="Helical" evidence="8">
    <location>
        <begin position="198"/>
        <end position="217"/>
    </location>
</feature>
<dbReference type="Pfam" id="PF06472">
    <property type="entry name" value="ABC_membrane_2"/>
    <property type="match status" value="1"/>
</dbReference>
<evidence type="ECO:0000256" key="8">
    <source>
        <dbReference type="SAM" id="Phobius"/>
    </source>
</evidence>
<evidence type="ECO:0000256" key="6">
    <source>
        <dbReference type="ARBA" id="ARBA00022989"/>
    </source>
</evidence>
<proteinExistence type="predicted"/>
<accession>A0ABU7MIA1</accession>
<dbReference type="PROSITE" id="PS50929">
    <property type="entry name" value="ABC_TM1F"/>
    <property type="match status" value="1"/>
</dbReference>
<evidence type="ECO:0000256" key="7">
    <source>
        <dbReference type="ARBA" id="ARBA00023136"/>
    </source>
</evidence>
<keyword evidence="4" id="KW-0547">Nucleotide-binding</keyword>
<keyword evidence="2" id="KW-0813">Transport</keyword>
<dbReference type="Pfam" id="PF00005">
    <property type="entry name" value="ABC_tran"/>
    <property type="match status" value="1"/>
</dbReference>
<evidence type="ECO:0000313" key="12">
    <source>
        <dbReference type="Proteomes" id="UP001347146"/>
    </source>
</evidence>
<dbReference type="PROSITE" id="PS00211">
    <property type="entry name" value="ABC_TRANSPORTER_1"/>
    <property type="match status" value="1"/>
</dbReference>
<dbReference type="EMBL" id="JAZDUF010000006">
    <property type="protein sequence ID" value="MEE3852523.1"/>
    <property type="molecule type" value="Genomic_DNA"/>
</dbReference>
<dbReference type="SMART" id="SM00382">
    <property type="entry name" value="AAA"/>
    <property type="match status" value="1"/>
</dbReference>
<feature type="domain" description="ABC transmembrane type-1" evidence="10">
    <location>
        <begin position="63"/>
        <end position="377"/>
    </location>
</feature>
<keyword evidence="12" id="KW-1185">Reference proteome</keyword>
<keyword evidence="7 8" id="KW-0472">Membrane</keyword>
<dbReference type="SUPFAM" id="SSF90123">
    <property type="entry name" value="ABC transporter transmembrane region"/>
    <property type="match status" value="1"/>
</dbReference>
<dbReference type="PANTHER" id="PTHR11384:SF59">
    <property type="entry name" value="LYSOSOMAL COBALAMIN TRANSPORTER ABCD4"/>
    <property type="match status" value="1"/>
</dbReference>
<evidence type="ECO:0000256" key="2">
    <source>
        <dbReference type="ARBA" id="ARBA00022448"/>
    </source>
</evidence>